<evidence type="ECO:0000313" key="3">
    <source>
        <dbReference type="Proteomes" id="UP001211005"/>
    </source>
</evidence>
<dbReference type="InterPro" id="IPR026444">
    <property type="entry name" value="Secre_tail"/>
</dbReference>
<organism evidence="2 3">
    <name type="scientific">Hymenobacter canadensis</name>
    <dbReference type="NCBI Taxonomy" id="2999067"/>
    <lineage>
        <taxon>Bacteria</taxon>
        <taxon>Pseudomonadati</taxon>
        <taxon>Bacteroidota</taxon>
        <taxon>Cytophagia</taxon>
        <taxon>Cytophagales</taxon>
        <taxon>Hymenobacteraceae</taxon>
        <taxon>Hymenobacter</taxon>
    </lineage>
</organism>
<proteinExistence type="predicted"/>
<evidence type="ECO:0000259" key="1">
    <source>
        <dbReference type="Pfam" id="PF18962"/>
    </source>
</evidence>
<keyword evidence="3" id="KW-1185">Reference proteome</keyword>
<protein>
    <submittedName>
        <fullName evidence="2">T9SS type A sorting domain-containing protein</fullName>
    </submittedName>
</protein>
<dbReference type="Proteomes" id="UP001211005">
    <property type="component" value="Plasmid unnamed1"/>
</dbReference>
<dbReference type="Pfam" id="PF18962">
    <property type="entry name" value="Por_Secre_tail"/>
    <property type="match status" value="1"/>
</dbReference>
<gene>
    <name evidence="2" type="ORF">O3303_19750</name>
</gene>
<keyword evidence="2" id="KW-0614">Plasmid</keyword>
<dbReference type="InterPro" id="IPR011042">
    <property type="entry name" value="6-blade_b-propeller_TolB-like"/>
</dbReference>
<dbReference type="EMBL" id="CP114768">
    <property type="protein sequence ID" value="WBA44126.1"/>
    <property type="molecule type" value="Genomic_DNA"/>
</dbReference>
<name>A0ABY7LVN4_9BACT</name>
<geneLocation type="plasmid" evidence="2 3">
    <name>unnamed1</name>
</geneLocation>
<accession>A0ABY7LVN4</accession>
<dbReference type="SUPFAM" id="SSF50956">
    <property type="entry name" value="Thermostable phytase (3-phytase)"/>
    <property type="match status" value="1"/>
</dbReference>
<dbReference type="NCBIfam" id="TIGR04183">
    <property type="entry name" value="Por_Secre_tail"/>
    <property type="match status" value="1"/>
</dbReference>
<dbReference type="Gene3D" id="2.120.10.30">
    <property type="entry name" value="TolB, C-terminal domain"/>
    <property type="match status" value="1"/>
</dbReference>
<evidence type="ECO:0000313" key="2">
    <source>
        <dbReference type="EMBL" id="WBA44126.1"/>
    </source>
</evidence>
<sequence length="513" mass="55743">MLLLPCRFAAAQQWAKSYSAGQTVAGQYLGGTEILHLVPHKGRLYAGNSYWMESRRTLPVAGCQLLSKASPTAPWQEEKEFPGSLRINNLKQFIFTRDHNGSVLARPDTVLLANPGNGDGRLIVYLRDDAANTWVKDSITTFTTPGADVSVRSAGMHYDAAANRQYIFLGLKTTGVLRGVYNPTLSTKIDWTLVPELVVGQEFRVMGFTESNGVLYCGTSENGVARIYRRNDSATSPSWTQIWTDNQGSTNADIRGLSVVDLPGGGQRLWFSWAGSARTLDPATGLAQAEFAYAPDLALRLGTPINGVLAAYNDNILNWYNPLRQATVQLIGFEARYTTPGPRAHVDRWSIDGMYYERAIVNGAVGYTLKNILQNGTPPTDTLLAVRILCVSPFASEAGRVLYAGGYDSNGVPASQTAWVYRGDFRLNPTATRGALADAAGVSAYPNPARSVLTIEVKNHAFRGAFLADMAGRVVQRVTSPTLDVHTLPAGLYVMTIVTDGGQVTRKVVIEKN</sequence>
<reference evidence="2 3" key="1">
    <citation type="submission" date="2022-12" db="EMBL/GenBank/DDBJ databases">
        <title>Hymenobacter canadensis sp. nov. isolated from lake water of the Cambridge Bay, Canada.</title>
        <authorList>
            <person name="Kim W.H."/>
            <person name="Lee Y.M."/>
        </authorList>
    </citation>
    <scope>NUCLEOTIDE SEQUENCE [LARGE SCALE GENOMIC DNA]</scope>
    <source>
        <strain evidence="2 3">PAMC 29467</strain>
        <plasmid evidence="2 3">unnamed1</plasmid>
    </source>
</reference>
<dbReference type="RefSeq" id="WP_269562158.1">
    <property type="nucleotide sequence ID" value="NZ_CP114768.1"/>
</dbReference>
<feature type="domain" description="Secretion system C-terminal sorting" evidence="1">
    <location>
        <begin position="445"/>
        <end position="510"/>
    </location>
</feature>